<dbReference type="GeneID" id="83605459"/>
<reference evidence="1" key="1">
    <citation type="submission" date="2023-08" db="EMBL/GenBank/DDBJ databases">
        <title>Genomic characterization of piscicolin 126 produced by Carnobacterium maltaromaticum CM22 strain isolated from salmon (Salmo salar).</title>
        <authorList>
            <person name="Gonzalez-Gragera E."/>
            <person name="Garcia-Lopez J.D."/>
            <person name="Teso-Perez C."/>
            <person name="Gimenez-Hernandez I."/>
            <person name="Peralta-Sanchez J.M."/>
            <person name="Valdivia E."/>
            <person name="Montalban-Lopez M."/>
            <person name="Martin-Platero A.M."/>
            <person name="Banos A."/>
            <person name="Martinez-Bueno M."/>
        </authorList>
    </citation>
    <scope>NUCLEOTIDE SEQUENCE</scope>
    <source>
        <strain evidence="1">CM22</strain>
    </source>
</reference>
<protein>
    <submittedName>
        <fullName evidence="1">DUF1827 family protein</fullName>
    </submittedName>
</protein>
<dbReference type="InterPro" id="IPR038226">
    <property type="entry name" value="LMG18311-like_sf"/>
</dbReference>
<dbReference type="InterPro" id="IPR014959">
    <property type="entry name" value="DUF1827"/>
</dbReference>
<dbReference type="Gene3D" id="3.40.1720.10">
    <property type="entry name" value="Streptococcus thermophilus LMG 18311 protein like"/>
    <property type="match status" value="1"/>
</dbReference>
<name>A0AAW9K475_CARML</name>
<dbReference type="RefSeq" id="WP_010050667.1">
    <property type="nucleotide sequence ID" value="NZ_BJOJ01000011.1"/>
</dbReference>
<evidence type="ECO:0000313" key="1">
    <source>
        <dbReference type="EMBL" id="MDZ5758502.1"/>
    </source>
</evidence>
<gene>
    <name evidence="1" type="ORF">RAK27_07470</name>
</gene>
<sequence>MKLIDVTNSHSSLVAEQLGNTDAVFIKVYSLGQTTVIFSGAATHKDVVLTNKLRNIKNNEINYAITEVLKTTPDQVDILKAPNLVEISVNLTD</sequence>
<proteinExistence type="predicted"/>
<comment type="caution">
    <text evidence="1">The sequence shown here is derived from an EMBL/GenBank/DDBJ whole genome shotgun (WGS) entry which is preliminary data.</text>
</comment>
<dbReference type="Proteomes" id="UP001290462">
    <property type="component" value="Unassembled WGS sequence"/>
</dbReference>
<evidence type="ECO:0000313" key="2">
    <source>
        <dbReference type="Proteomes" id="UP001290462"/>
    </source>
</evidence>
<dbReference type="EMBL" id="JAVBVO010000003">
    <property type="protein sequence ID" value="MDZ5758502.1"/>
    <property type="molecule type" value="Genomic_DNA"/>
</dbReference>
<organism evidence="1 2">
    <name type="scientific">Carnobacterium maltaromaticum</name>
    <name type="common">Carnobacterium piscicola</name>
    <dbReference type="NCBI Taxonomy" id="2751"/>
    <lineage>
        <taxon>Bacteria</taxon>
        <taxon>Bacillati</taxon>
        <taxon>Bacillota</taxon>
        <taxon>Bacilli</taxon>
        <taxon>Lactobacillales</taxon>
        <taxon>Carnobacteriaceae</taxon>
        <taxon>Carnobacterium</taxon>
    </lineage>
</organism>
<dbReference type="Pfam" id="PF08860">
    <property type="entry name" value="DUF1827"/>
    <property type="match status" value="1"/>
</dbReference>
<dbReference type="AlphaFoldDB" id="A0AAW9K475"/>
<accession>A0AAW9K475</accession>